<feature type="coiled-coil region" evidence="1">
    <location>
        <begin position="55"/>
        <end position="82"/>
    </location>
</feature>
<dbReference type="AlphaFoldDB" id="A0A0V0WB22"/>
<name>A0A0V0WB22_TRIPS</name>
<organism evidence="2 3">
    <name type="scientific">Trichinella pseudospiralis</name>
    <name type="common">Parasitic roundworm</name>
    <dbReference type="NCBI Taxonomy" id="6337"/>
    <lineage>
        <taxon>Eukaryota</taxon>
        <taxon>Metazoa</taxon>
        <taxon>Ecdysozoa</taxon>
        <taxon>Nematoda</taxon>
        <taxon>Enoplea</taxon>
        <taxon>Dorylaimia</taxon>
        <taxon>Trichinellida</taxon>
        <taxon>Trichinellidae</taxon>
        <taxon>Trichinella</taxon>
    </lineage>
</organism>
<proteinExistence type="predicted"/>
<evidence type="ECO:0000313" key="3">
    <source>
        <dbReference type="Proteomes" id="UP000054815"/>
    </source>
</evidence>
<dbReference type="EMBL" id="JYDU01001105">
    <property type="protein sequence ID" value="KRX72879.1"/>
    <property type="molecule type" value="Genomic_DNA"/>
</dbReference>
<evidence type="ECO:0000313" key="2">
    <source>
        <dbReference type="EMBL" id="KRX72879.1"/>
    </source>
</evidence>
<dbReference type="Proteomes" id="UP000054815">
    <property type="component" value="Unassembled WGS sequence"/>
</dbReference>
<keyword evidence="1" id="KW-0175">Coiled coil</keyword>
<reference evidence="2 3" key="1">
    <citation type="submission" date="2015-01" db="EMBL/GenBank/DDBJ databases">
        <title>Evolution of Trichinella species and genotypes.</title>
        <authorList>
            <person name="Korhonen P.K."/>
            <person name="Edoardo P."/>
            <person name="Giuseppe L.R."/>
            <person name="Gasser R.B."/>
        </authorList>
    </citation>
    <scope>NUCLEOTIDE SEQUENCE [LARGE SCALE GENOMIC DNA]</scope>
    <source>
        <strain evidence="2">ISS141</strain>
    </source>
</reference>
<gene>
    <name evidence="2" type="ORF">T4E_4367</name>
</gene>
<protein>
    <submittedName>
        <fullName evidence="2">Uncharacterized protein</fullName>
    </submittedName>
</protein>
<accession>A0A0V0WB22</accession>
<dbReference type="STRING" id="6337.A0A0V0WB22"/>
<feature type="non-terminal residue" evidence="2">
    <location>
        <position position="1"/>
    </location>
</feature>
<feature type="non-terminal residue" evidence="2">
    <location>
        <position position="89"/>
    </location>
</feature>
<evidence type="ECO:0000256" key="1">
    <source>
        <dbReference type="SAM" id="Coils"/>
    </source>
</evidence>
<sequence length="89" mass="9939">LQELKQQTMELAHNASQLADTGVSFVYDDQFSSVQNKLQSIEQQLSQSNISFELLDQLRSQIDRLKSRIEQVLGQLNAVDSRSTGLTAG</sequence>
<comment type="caution">
    <text evidence="2">The sequence shown here is derived from an EMBL/GenBank/DDBJ whole genome shotgun (WGS) entry which is preliminary data.</text>
</comment>